<organism evidence="1 2">
    <name type="scientific">Dolosigranulum pigrum</name>
    <dbReference type="NCBI Taxonomy" id="29394"/>
    <lineage>
        <taxon>Bacteria</taxon>
        <taxon>Bacillati</taxon>
        <taxon>Bacillota</taxon>
        <taxon>Bacilli</taxon>
        <taxon>Lactobacillales</taxon>
        <taxon>Carnobacteriaceae</taxon>
        <taxon>Dolosigranulum</taxon>
    </lineage>
</organism>
<dbReference type="EMBL" id="MUYF01000003">
    <property type="protein sequence ID" value="OOL80766.1"/>
    <property type="molecule type" value="Genomic_DNA"/>
</dbReference>
<dbReference type="Gene3D" id="3.40.50.450">
    <property type="match status" value="1"/>
</dbReference>
<keyword evidence="1" id="KW-0808">Transferase</keyword>
<dbReference type="RefSeq" id="WP_077862302.1">
    <property type="nucleotide sequence ID" value="NZ_CP040412.1"/>
</dbReference>
<dbReference type="Pfam" id="PF05014">
    <property type="entry name" value="Nuc_deoxyrib_tr"/>
    <property type="match status" value="1"/>
</dbReference>
<proteinExistence type="predicted"/>
<dbReference type="Proteomes" id="UP000190409">
    <property type="component" value="Unassembled WGS sequence"/>
</dbReference>
<sequence length="168" mass="18637">MSQLIYFAAPLFTEMEQRYNAYVVERIREQYGEAVDVYLPQENEAINDKSGFADSVTIAQGDNAYLEKADLIIAVLDGVTPDSGVSAEIGYFYGMKKPILGLYTDMRQGTHGNHAKIDALDEVAESQFSYINLYTVGLVKQRGKIVTSSDELMTELGTYLSSKPISKP</sequence>
<evidence type="ECO:0000313" key="1">
    <source>
        <dbReference type="EMBL" id="OOL80766.1"/>
    </source>
</evidence>
<dbReference type="GO" id="GO:0070694">
    <property type="term" value="F:5-hydroxymethyl-dUMP N-hydrolase activity"/>
    <property type="evidence" value="ECO:0007669"/>
    <property type="project" value="TreeGrafter"/>
</dbReference>
<dbReference type="GO" id="GO:0009159">
    <property type="term" value="P:deoxyribonucleoside monophosphate catabolic process"/>
    <property type="evidence" value="ECO:0007669"/>
    <property type="project" value="TreeGrafter"/>
</dbReference>
<dbReference type="GO" id="GO:0016740">
    <property type="term" value="F:transferase activity"/>
    <property type="evidence" value="ECO:0007669"/>
    <property type="project" value="UniProtKB-KW"/>
</dbReference>
<dbReference type="InterPro" id="IPR051239">
    <property type="entry name" value="2'-dNMP_N-hydrolase"/>
</dbReference>
<name>A0A1S8KM33_9LACT</name>
<dbReference type="InterPro" id="IPR007710">
    <property type="entry name" value="Nucleoside_deoxyribTrfase"/>
</dbReference>
<reference evidence="1 2" key="1">
    <citation type="submission" date="2017-01" db="EMBL/GenBank/DDBJ databases">
        <title>Complete Genome Sequence of Dolosigranulum pigrum isolated from a Patient with interstitial lung disease.</title>
        <authorList>
            <person name="Mukhopadhyay R."/>
            <person name="Joaquin J."/>
            <person name="Hogue R."/>
            <person name="Fitzgerald S."/>
            <person name="Jospin G."/>
            <person name="Eisen J.A."/>
            <person name="Chaturvedi V."/>
        </authorList>
    </citation>
    <scope>NUCLEOTIDE SEQUENCE [LARGE SCALE GENOMIC DNA]</scope>
    <source>
        <strain evidence="1 2">15S00348</strain>
    </source>
</reference>
<dbReference type="OrthoDB" id="1691394at2"/>
<dbReference type="PANTHER" id="PTHR15364">
    <property type="entry name" value="2'-DEOXYNUCLEOSIDE 5'-PHOSPHATE N-HYDROLASE 1"/>
    <property type="match status" value="1"/>
</dbReference>
<protein>
    <submittedName>
        <fullName evidence="1">Nucleoside 2-deoxyribosyltransferase</fullName>
    </submittedName>
</protein>
<dbReference type="AlphaFoldDB" id="A0A1S8KM33"/>
<gene>
    <name evidence="1" type="ORF">BWX42_02330</name>
</gene>
<dbReference type="PANTHER" id="PTHR15364:SF0">
    <property type="entry name" value="2'-DEOXYNUCLEOSIDE 5'-PHOSPHATE N-HYDROLASE 1"/>
    <property type="match status" value="1"/>
</dbReference>
<comment type="caution">
    <text evidence="1">The sequence shown here is derived from an EMBL/GenBank/DDBJ whole genome shotgun (WGS) entry which is preliminary data.</text>
</comment>
<dbReference type="SUPFAM" id="SSF52309">
    <property type="entry name" value="N-(deoxy)ribosyltransferase-like"/>
    <property type="match status" value="1"/>
</dbReference>
<evidence type="ECO:0000313" key="2">
    <source>
        <dbReference type="Proteomes" id="UP000190409"/>
    </source>
</evidence>
<accession>A0A1S8KM33</accession>